<organism evidence="2 3">
    <name type="scientific">Promethearchaeum syntrophicum</name>
    <dbReference type="NCBI Taxonomy" id="2594042"/>
    <lineage>
        <taxon>Archaea</taxon>
        <taxon>Promethearchaeati</taxon>
        <taxon>Promethearchaeota</taxon>
        <taxon>Promethearchaeia</taxon>
        <taxon>Promethearchaeales</taxon>
        <taxon>Promethearchaeaceae</taxon>
        <taxon>Promethearchaeum</taxon>
    </lineage>
</organism>
<feature type="region of interest" description="Disordered" evidence="1">
    <location>
        <begin position="139"/>
        <end position="163"/>
    </location>
</feature>
<dbReference type="EMBL" id="CP042905">
    <property type="protein sequence ID" value="QEE15593.1"/>
    <property type="molecule type" value="Genomic_DNA"/>
</dbReference>
<sequence length="163" mass="19084">MDDKNKKMKRERSAAWAMVNWGIVQDLIESSIGIIPDQQSIEEALESIEKEHSENELYLIEAKTLEKLLIQRLTKILYKNRGKEIIKKKKALKERTKSQDPKSRMGVQVLPMGSIDDLKKMGMDPEMMEQFSKSLMDQLFRKRKKKDKEEDEDDEDPGASFYM</sequence>
<keyword evidence="3" id="KW-1185">Reference proteome</keyword>
<name>A0A5B9D949_9ARCH</name>
<evidence type="ECO:0000313" key="2">
    <source>
        <dbReference type="EMBL" id="QEE15593.1"/>
    </source>
</evidence>
<evidence type="ECO:0000313" key="3">
    <source>
        <dbReference type="Proteomes" id="UP000321408"/>
    </source>
</evidence>
<proteinExistence type="predicted"/>
<dbReference type="KEGG" id="psyt:DSAG12_01419"/>
<dbReference type="Proteomes" id="UP000321408">
    <property type="component" value="Chromosome"/>
</dbReference>
<protein>
    <submittedName>
        <fullName evidence="2">Uncharacterized protein</fullName>
    </submittedName>
</protein>
<reference evidence="2 3" key="2">
    <citation type="journal article" date="2024" name="Int. J. Syst. Evol. Microbiol.">
        <title>Promethearchaeum syntrophicum gen. nov., sp. nov., an anaerobic, obligately syntrophic archaeon, the first isolate of the lineage 'Asgard' archaea, and proposal of the new archaeal phylum Promethearchaeota phyl. nov. and kingdom Promethearchaeati regn. nov.</title>
        <authorList>
            <person name="Imachi H."/>
            <person name="Nobu M.K."/>
            <person name="Kato S."/>
            <person name="Takaki Y."/>
            <person name="Miyazaki M."/>
            <person name="Miyata M."/>
            <person name="Ogawara M."/>
            <person name="Saito Y."/>
            <person name="Sakai S."/>
            <person name="Tahara Y.O."/>
            <person name="Takano Y."/>
            <person name="Tasumi E."/>
            <person name="Uematsu K."/>
            <person name="Yoshimura T."/>
            <person name="Itoh T."/>
            <person name="Ohkuma M."/>
            <person name="Takai K."/>
        </authorList>
    </citation>
    <scope>NUCLEOTIDE SEQUENCE [LARGE SCALE GENOMIC DNA]</scope>
    <source>
        <strain evidence="2 3">MK-D1</strain>
    </source>
</reference>
<evidence type="ECO:0000256" key="1">
    <source>
        <dbReference type="SAM" id="MobiDB-lite"/>
    </source>
</evidence>
<reference evidence="2 3" key="1">
    <citation type="journal article" date="2020" name="Nature">
        <title>Isolation of an archaeon at the prokaryote-eukaryote interface.</title>
        <authorList>
            <person name="Imachi H."/>
            <person name="Nobu M.K."/>
            <person name="Nakahara N."/>
            <person name="Morono Y."/>
            <person name="Ogawara M."/>
            <person name="Takaki Y."/>
            <person name="Takano Y."/>
            <person name="Uematsu K."/>
            <person name="Ikuta T."/>
            <person name="Ito M."/>
            <person name="Matsui Y."/>
            <person name="Miyazaki M."/>
            <person name="Murata K."/>
            <person name="Saito Y."/>
            <person name="Sakai S."/>
            <person name="Song C."/>
            <person name="Tasumi E."/>
            <person name="Yamanaka Y."/>
            <person name="Yamaguchi T."/>
            <person name="Kamagata Y."/>
            <person name="Tamaki H."/>
            <person name="Takai K."/>
        </authorList>
    </citation>
    <scope>NUCLEOTIDE SEQUENCE [LARGE SCALE GENOMIC DNA]</scope>
    <source>
        <strain evidence="2 3">MK-D1</strain>
    </source>
</reference>
<dbReference type="AlphaFoldDB" id="A0A5B9D949"/>
<dbReference type="RefSeq" id="WP_147662499.1">
    <property type="nucleotide sequence ID" value="NZ_CP042905.2"/>
</dbReference>
<gene>
    <name evidence="2" type="ORF">DSAG12_01419</name>
</gene>
<accession>A0A5B9D949</accession>
<dbReference type="GeneID" id="41329414"/>